<dbReference type="InterPro" id="IPR011989">
    <property type="entry name" value="ARM-like"/>
</dbReference>
<dbReference type="SUPFAM" id="SSF48371">
    <property type="entry name" value="ARM repeat"/>
    <property type="match status" value="1"/>
</dbReference>
<keyword evidence="1" id="KW-0472">Membrane</keyword>
<sequence length="812" mass="90438">MDPLRTLFADLHSPDPAIRFSVLSRIEDLEWNEQQIATLRELAAQERDPGTRFHMQKILARIERERGGQRPAPAATAQQIEGLLQNAHRDDLSLALLLESLPRAEAPLVVMALRDIDWTNFEAPLLPFILRFLKQYGSPADVPRIETLCRHPDPRVLAEAVEALEKLNPERLKDLIVPLLVNPVHGIRSRAVRLLYRWDPQEAMLHFEAMLFSEDPEDRQAALFHAFFFPFAEIEPLLLKFLGIENDLAMLERAGLLFRANPTPDEPLRLLEAREASLGEKKRVIGEILTGVVDSLYQAGLVAKRPAELLAELEGQFFQRRTVQLIDSCQLSLRSADPQERREAAMRLAELFQRGFKETRPILEAWLQTESDPALREALLTRLGPAFTPPVRPGSPVAASLPETHAAGAPTETMLQEAPSEIDLSLAPPAQRLRILANLNRGGLRRVRSCLPALLRTGTGEEKALLLQALGRCGDKGDAAIALGGLNDADPRIIVTAIEVLRDLDPDLLSPHLPRLIQHATDEVRAAAVRVFALFDKKQALSLVEKMLFSLQPKQRSLAIFSAAQLDFPSVRDLLLRALEKEQIAENARQICSILRAHLEEELFFALHAAVRSAPDATREVLQAFVHEAAATLIRDRRTRWSRPEELVAEAERRTAAATQRQQQAQPSYALKNIQKIRQQQMAAETPRIDPGLVQFAVVAFSIGAVLTALIWFLFLAPAPPPTTTGGEVPAARPASPPFDRTARNIEGQITEANEQTQTLRVVVPGDPPETFLIEFRDSGLSMPPAGSRFRGQIRPLGREGDVIRCEVLAVY</sequence>
<proteinExistence type="predicted"/>
<organism evidence="2 3">
    <name type="scientific">Candidatus Ozemobacter sibiricus</name>
    <dbReference type="NCBI Taxonomy" id="2268124"/>
    <lineage>
        <taxon>Bacteria</taxon>
        <taxon>Candidatus Ozemobacteria</taxon>
        <taxon>Candidatus Ozemobacterales</taxon>
        <taxon>Candidatus Ozemobacteraceae</taxon>
        <taxon>Candidatus Ozemobacter</taxon>
    </lineage>
</organism>
<gene>
    <name evidence="2" type="ORF">OZSIB_3313</name>
</gene>
<evidence type="ECO:0008006" key="4">
    <source>
        <dbReference type="Google" id="ProtNLM"/>
    </source>
</evidence>
<keyword evidence="1" id="KW-1133">Transmembrane helix</keyword>
<comment type="caution">
    <text evidence="2">The sequence shown here is derived from an EMBL/GenBank/DDBJ whole genome shotgun (WGS) entry which is preliminary data.</text>
</comment>
<dbReference type="AlphaFoldDB" id="A0A367ZHA7"/>
<evidence type="ECO:0000313" key="2">
    <source>
        <dbReference type="EMBL" id="RCK76721.1"/>
    </source>
</evidence>
<accession>A0A367ZHA7</accession>
<protein>
    <recommendedName>
        <fullName evidence="4">HEAT repeat domain-containing protein</fullName>
    </recommendedName>
</protein>
<dbReference type="InterPro" id="IPR016024">
    <property type="entry name" value="ARM-type_fold"/>
</dbReference>
<evidence type="ECO:0000313" key="3">
    <source>
        <dbReference type="Proteomes" id="UP000252355"/>
    </source>
</evidence>
<dbReference type="Gene3D" id="1.25.10.10">
    <property type="entry name" value="Leucine-rich Repeat Variant"/>
    <property type="match status" value="2"/>
</dbReference>
<reference evidence="2 3" key="1">
    <citation type="submission" date="2018-05" db="EMBL/GenBank/DDBJ databases">
        <title>A metagenomic window into the 2 km-deep terrestrial subsurface aquifer revealed taxonomically and functionally diverse microbial community comprising novel uncultured bacterial lineages.</title>
        <authorList>
            <person name="Kadnikov V.V."/>
            <person name="Mardanov A.V."/>
            <person name="Beletsky A.V."/>
            <person name="Banks D."/>
            <person name="Pimenov N.V."/>
            <person name="Frank Y.A."/>
            <person name="Karnachuk O.V."/>
            <person name="Ravin N.V."/>
        </authorList>
    </citation>
    <scope>NUCLEOTIDE SEQUENCE [LARGE SCALE GENOMIC DNA]</scope>
    <source>
        <strain evidence="2">BY5</strain>
    </source>
</reference>
<dbReference type="Proteomes" id="UP000252355">
    <property type="component" value="Unassembled WGS sequence"/>
</dbReference>
<name>A0A367ZHA7_9BACT</name>
<feature type="transmembrane region" description="Helical" evidence="1">
    <location>
        <begin position="693"/>
        <end position="715"/>
    </location>
</feature>
<evidence type="ECO:0000256" key="1">
    <source>
        <dbReference type="SAM" id="Phobius"/>
    </source>
</evidence>
<dbReference type="EMBL" id="QOQW01000035">
    <property type="protein sequence ID" value="RCK76721.1"/>
    <property type="molecule type" value="Genomic_DNA"/>
</dbReference>
<keyword evidence="1" id="KW-0812">Transmembrane</keyword>